<accession>P72266</accession>
<keyword evidence="8" id="KW-0560">Oxidoreductase</keyword>
<evidence type="ECO:0000256" key="4">
    <source>
        <dbReference type="ARBA" id="ARBA00013014"/>
    </source>
</evidence>
<evidence type="ECO:0000259" key="11">
    <source>
        <dbReference type="Pfam" id="PF02558"/>
    </source>
</evidence>
<dbReference type="GO" id="GO:0015940">
    <property type="term" value="P:pantothenate biosynthetic process"/>
    <property type="evidence" value="ECO:0007669"/>
    <property type="project" value="UniProtKB-KW"/>
</dbReference>
<dbReference type="NCBIfam" id="NF006083">
    <property type="entry name" value="PRK08229.1"/>
    <property type="match status" value="1"/>
</dbReference>
<dbReference type="PANTHER" id="PTHR43765:SF2">
    <property type="entry name" value="2-DEHYDROPANTOATE 2-REDUCTASE"/>
    <property type="match status" value="1"/>
</dbReference>
<dbReference type="GO" id="GO:0008677">
    <property type="term" value="F:2-dehydropantoate 2-reductase activity"/>
    <property type="evidence" value="ECO:0007669"/>
    <property type="project" value="UniProtKB-EC"/>
</dbReference>
<dbReference type="SUPFAM" id="SSF51735">
    <property type="entry name" value="NAD(P)-binding Rossmann-fold domains"/>
    <property type="match status" value="1"/>
</dbReference>
<dbReference type="InterPro" id="IPR036291">
    <property type="entry name" value="NAD(P)-bd_dom_sf"/>
</dbReference>
<dbReference type="PANTHER" id="PTHR43765">
    <property type="entry name" value="2-DEHYDROPANTOATE 2-REDUCTASE-RELATED"/>
    <property type="match status" value="1"/>
</dbReference>
<evidence type="ECO:0000256" key="10">
    <source>
        <dbReference type="ARBA" id="ARBA00048793"/>
    </source>
</evidence>
<reference evidence="13" key="1">
    <citation type="journal article" date="1997" name="DNA Seq.">
        <title>Further sequence analysis of the DNA regions with the Rhodococcus 20S proteasome structural genes reveals extensive homology with Mycobacterium leprae.</title>
        <authorList>
            <person name="Nagy I."/>
            <person name="Schoofs G."/>
            <person name="Vanderleyden J."/>
            <person name="De Mot R."/>
        </authorList>
    </citation>
    <scope>NUCLEOTIDE SEQUENCE</scope>
    <source>
        <strain evidence="13">NI86/21</strain>
    </source>
</reference>
<feature type="domain" description="Ketopantoate reductase C-terminal" evidence="12">
    <location>
        <begin position="182"/>
        <end position="321"/>
    </location>
</feature>
<dbReference type="GO" id="GO:0005737">
    <property type="term" value="C:cytoplasm"/>
    <property type="evidence" value="ECO:0007669"/>
    <property type="project" value="TreeGrafter"/>
</dbReference>
<dbReference type="GO" id="GO:0050661">
    <property type="term" value="F:NADP binding"/>
    <property type="evidence" value="ECO:0007669"/>
    <property type="project" value="TreeGrafter"/>
</dbReference>
<dbReference type="InterPro" id="IPR008927">
    <property type="entry name" value="6-PGluconate_DH-like_C_sf"/>
</dbReference>
<evidence type="ECO:0000256" key="2">
    <source>
        <dbReference type="ARBA" id="ARBA00004994"/>
    </source>
</evidence>
<name>P72266_RHOER</name>
<dbReference type="AlphaFoldDB" id="P72266"/>
<organism evidence="13">
    <name type="scientific">Rhodococcus erythropolis</name>
    <name type="common">Arthrobacter picolinophilus</name>
    <dbReference type="NCBI Taxonomy" id="1833"/>
    <lineage>
        <taxon>Bacteria</taxon>
        <taxon>Bacillati</taxon>
        <taxon>Actinomycetota</taxon>
        <taxon>Actinomycetes</taxon>
        <taxon>Mycobacteriales</taxon>
        <taxon>Nocardiaceae</taxon>
        <taxon>Rhodococcus</taxon>
        <taxon>Rhodococcus erythropolis group</taxon>
    </lineage>
</organism>
<dbReference type="InterPro" id="IPR003710">
    <property type="entry name" value="ApbA"/>
</dbReference>
<evidence type="ECO:0000256" key="8">
    <source>
        <dbReference type="ARBA" id="ARBA00023002"/>
    </source>
</evidence>
<dbReference type="PROSITE" id="PS51257">
    <property type="entry name" value="PROKAR_LIPOPROTEIN"/>
    <property type="match status" value="1"/>
</dbReference>
<dbReference type="InterPro" id="IPR013332">
    <property type="entry name" value="KPR_N"/>
</dbReference>
<evidence type="ECO:0000259" key="12">
    <source>
        <dbReference type="Pfam" id="PF08546"/>
    </source>
</evidence>
<dbReference type="Pfam" id="PF02558">
    <property type="entry name" value="ApbA"/>
    <property type="match status" value="1"/>
</dbReference>
<evidence type="ECO:0000256" key="7">
    <source>
        <dbReference type="ARBA" id="ARBA00022857"/>
    </source>
</evidence>
<evidence type="ECO:0000256" key="9">
    <source>
        <dbReference type="ARBA" id="ARBA00032024"/>
    </source>
</evidence>
<comment type="pathway">
    <text evidence="2">Cofactor biosynthesis; (R)-pantothenate biosynthesis; (R)-pantoate from 3-methyl-2-oxobutanoate: step 2/2.</text>
</comment>
<keyword evidence="6" id="KW-0566">Pantothenate biosynthesis</keyword>
<dbReference type="EC" id="1.1.1.169" evidence="4"/>
<dbReference type="Gene3D" id="1.10.1040.10">
    <property type="entry name" value="N-(1-d-carboxylethyl)-l-norvaline Dehydrogenase, domain 2"/>
    <property type="match status" value="1"/>
</dbReference>
<comment type="catalytic activity">
    <reaction evidence="10">
        <text>(R)-pantoate + NADP(+) = 2-dehydropantoate + NADPH + H(+)</text>
        <dbReference type="Rhea" id="RHEA:16233"/>
        <dbReference type="ChEBI" id="CHEBI:11561"/>
        <dbReference type="ChEBI" id="CHEBI:15378"/>
        <dbReference type="ChEBI" id="CHEBI:15980"/>
        <dbReference type="ChEBI" id="CHEBI:57783"/>
        <dbReference type="ChEBI" id="CHEBI:58349"/>
        <dbReference type="EC" id="1.1.1.169"/>
    </reaction>
</comment>
<evidence type="ECO:0000256" key="1">
    <source>
        <dbReference type="ARBA" id="ARBA00002919"/>
    </source>
</evidence>
<comment type="similarity">
    <text evidence="3">Belongs to the ketopantoate reductase family.</text>
</comment>
<protein>
    <recommendedName>
        <fullName evidence="5">2-dehydropantoate 2-reductase</fullName>
        <ecNumber evidence="4">1.1.1.169</ecNumber>
    </recommendedName>
    <alternativeName>
        <fullName evidence="9">Ketopantoate reductase</fullName>
    </alternativeName>
</protein>
<comment type="function">
    <text evidence="1">Catalyzes the NADPH-dependent reduction of ketopantoate into pantoic acid.</text>
</comment>
<dbReference type="Gene3D" id="3.40.50.720">
    <property type="entry name" value="NAD(P)-binding Rossmann-like Domain"/>
    <property type="match status" value="1"/>
</dbReference>
<dbReference type="EMBL" id="Z82004">
    <property type="protein sequence ID" value="CAB04765.1"/>
    <property type="molecule type" value="Genomic_DNA"/>
</dbReference>
<feature type="domain" description="Ketopantoate reductase N-terminal" evidence="11">
    <location>
        <begin position="10"/>
        <end position="160"/>
    </location>
</feature>
<dbReference type="InterPro" id="IPR013752">
    <property type="entry name" value="KPA_reductase"/>
</dbReference>
<keyword evidence="7" id="KW-0521">NADP</keyword>
<dbReference type="SUPFAM" id="SSF48179">
    <property type="entry name" value="6-phosphogluconate dehydrogenase C-terminal domain-like"/>
    <property type="match status" value="1"/>
</dbReference>
<evidence type="ECO:0000256" key="5">
    <source>
        <dbReference type="ARBA" id="ARBA00019465"/>
    </source>
</evidence>
<sequence length="367" mass="38571">MSGAARPLRISVFGAGSIGCYLGGRLAATGAEVTLIGRERVGAEIRDHGLRLTDLHGSDIRVAASDIAFDTGPGSAATADLVVVSVKSAGTPEVGATLASAIGPGTVVVSAQNGLGNADTLRAALPGHVVLAAMVPFNVVHRGDGHFHQGSEGDLEIEQHPAVPAFAPVFADAGLPLHPHDDFRSVQWAKLLLNLNNPVNALSGLPLREELSRRPFRRALALAQREALALLAARGIAVAKLTPLPPQWIPRLLTVPDGVFRVAGSRMLAIDPHARSSMWDDLEACRRTEVDWISGEIMRLAEASGTAAPVNARLVALIREAEAGGNRQWSGDALLADLRSQRGTQETGRETAAQLAGFDRTGAVYVR</sequence>
<evidence type="ECO:0000256" key="3">
    <source>
        <dbReference type="ARBA" id="ARBA00007870"/>
    </source>
</evidence>
<dbReference type="InterPro" id="IPR050838">
    <property type="entry name" value="Ketopantoate_reductase"/>
</dbReference>
<evidence type="ECO:0000256" key="6">
    <source>
        <dbReference type="ARBA" id="ARBA00022655"/>
    </source>
</evidence>
<dbReference type="InterPro" id="IPR013328">
    <property type="entry name" value="6PGD_dom2"/>
</dbReference>
<dbReference type="NCBIfam" id="TIGR00745">
    <property type="entry name" value="apbA_panE"/>
    <property type="match status" value="1"/>
</dbReference>
<proteinExistence type="inferred from homology"/>
<evidence type="ECO:0000313" key="13">
    <source>
        <dbReference type="EMBL" id="CAB04765.1"/>
    </source>
</evidence>
<dbReference type="Pfam" id="PF08546">
    <property type="entry name" value="ApbA_C"/>
    <property type="match status" value="1"/>
</dbReference>